<dbReference type="EMBL" id="JAUOTP010000007">
    <property type="protein sequence ID" value="MDO6415688.1"/>
    <property type="molecule type" value="Genomic_DNA"/>
</dbReference>
<reference evidence="2" key="1">
    <citation type="submission" date="2023-07" db="EMBL/GenBank/DDBJ databases">
        <authorList>
            <person name="Kim M."/>
        </authorList>
    </citation>
    <scope>NUCLEOTIDE SEQUENCE</scope>
    <source>
        <strain evidence="2">BIUV-7</strain>
    </source>
</reference>
<proteinExistence type="predicted"/>
<evidence type="ECO:0000313" key="2">
    <source>
        <dbReference type="EMBL" id="MDO6415688.1"/>
    </source>
</evidence>
<protein>
    <recommendedName>
        <fullName evidence="4">DUF4034 domain-containing protein</fullName>
    </recommendedName>
</protein>
<organism evidence="2 3">
    <name type="scientific">Sphingomonas natans</name>
    <dbReference type="NCBI Taxonomy" id="3063330"/>
    <lineage>
        <taxon>Bacteria</taxon>
        <taxon>Pseudomonadati</taxon>
        <taxon>Pseudomonadota</taxon>
        <taxon>Alphaproteobacteria</taxon>
        <taxon>Sphingomonadales</taxon>
        <taxon>Sphingomonadaceae</taxon>
        <taxon>Sphingomonas</taxon>
    </lineage>
</organism>
<name>A0ABT8YBH3_9SPHN</name>
<dbReference type="Proteomes" id="UP001169764">
    <property type="component" value="Unassembled WGS sequence"/>
</dbReference>
<evidence type="ECO:0000256" key="1">
    <source>
        <dbReference type="SAM" id="SignalP"/>
    </source>
</evidence>
<sequence length="360" mass="39694">MGMMRRIVTVAALVIDALAGSACSAQARPESHGEHWHWGDTPDAEARRAAMDAVHQAVTARDFAALDALELAYRGPAGTTISGSSLLEFYYEVLGYELRRSLETAPCEADGAAFLDAWSKRAPRSPAPIIAKAALLEQRGWCHRGPGHADSVKAEAWRPYHDNVAAALALLEKSEAIAAVDPHYYVGLIELYIAVGAPREAFMALLDAATARFPYHYEIYFAAYRYNQPQWYGSLAEIDALAQYMIDKTRASDGTSAYARFYWNVLYCRCTSDLQAVDGAIMIPAMAEWAKRYPVDWTYIHLAQLSCWAQDVDAARTYLSMLTINQTGAWTAKEWNRCRAVIGPSPEPFPSPPGGTGDSR</sequence>
<evidence type="ECO:0008006" key="4">
    <source>
        <dbReference type="Google" id="ProtNLM"/>
    </source>
</evidence>
<keyword evidence="3" id="KW-1185">Reference proteome</keyword>
<feature type="signal peptide" evidence="1">
    <location>
        <begin position="1"/>
        <end position="27"/>
    </location>
</feature>
<dbReference type="RefSeq" id="WP_303543997.1">
    <property type="nucleotide sequence ID" value="NZ_JAUOTP010000007.1"/>
</dbReference>
<comment type="caution">
    <text evidence="2">The sequence shown here is derived from an EMBL/GenBank/DDBJ whole genome shotgun (WGS) entry which is preliminary data.</text>
</comment>
<keyword evidence="1" id="KW-0732">Signal</keyword>
<accession>A0ABT8YBH3</accession>
<evidence type="ECO:0000313" key="3">
    <source>
        <dbReference type="Proteomes" id="UP001169764"/>
    </source>
</evidence>
<gene>
    <name evidence="2" type="ORF">Q4F19_14960</name>
</gene>
<feature type="chain" id="PRO_5045410416" description="DUF4034 domain-containing protein" evidence="1">
    <location>
        <begin position="28"/>
        <end position="360"/>
    </location>
</feature>